<dbReference type="Proteomes" id="UP000479241">
    <property type="component" value="Unassembled WGS sequence"/>
</dbReference>
<protein>
    <submittedName>
        <fullName evidence="3">Glycosyltransferase</fullName>
    </submittedName>
</protein>
<name>A0A6L9VWL8_9ACTN</name>
<feature type="domain" description="Glycosyl transferase family 1" evidence="2">
    <location>
        <begin position="24"/>
        <end position="175"/>
    </location>
</feature>
<evidence type="ECO:0000313" key="4">
    <source>
        <dbReference type="Proteomes" id="UP000479241"/>
    </source>
</evidence>
<dbReference type="GO" id="GO:0016757">
    <property type="term" value="F:glycosyltransferase activity"/>
    <property type="evidence" value="ECO:0007669"/>
    <property type="project" value="InterPro"/>
</dbReference>
<dbReference type="Gene3D" id="3.40.50.2000">
    <property type="entry name" value="Glycogen Phosphorylase B"/>
    <property type="match status" value="1"/>
</dbReference>
<dbReference type="AlphaFoldDB" id="A0A6L9VWL8"/>
<organism evidence="3 4">
    <name type="scientific">Blastococcus saxobsidens</name>
    <dbReference type="NCBI Taxonomy" id="138336"/>
    <lineage>
        <taxon>Bacteria</taxon>
        <taxon>Bacillati</taxon>
        <taxon>Actinomycetota</taxon>
        <taxon>Actinomycetes</taxon>
        <taxon>Geodermatophilales</taxon>
        <taxon>Geodermatophilaceae</taxon>
        <taxon>Blastococcus</taxon>
    </lineage>
</organism>
<dbReference type="InterPro" id="IPR001296">
    <property type="entry name" value="Glyco_trans_1"/>
</dbReference>
<evidence type="ECO:0000256" key="1">
    <source>
        <dbReference type="ARBA" id="ARBA00022679"/>
    </source>
</evidence>
<accession>A0A6L9VWL8</accession>
<evidence type="ECO:0000313" key="3">
    <source>
        <dbReference type="EMBL" id="NEK84253.1"/>
    </source>
</evidence>
<gene>
    <name evidence="3" type="ORF">GCU60_00485</name>
</gene>
<reference evidence="3 4" key="1">
    <citation type="submission" date="2019-12" db="EMBL/GenBank/DDBJ databases">
        <title>the WGS of Blastococcus saxobsidens 67B17.</title>
        <authorList>
            <person name="Jiang Z."/>
        </authorList>
    </citation>
    <scope>NUCLEOTIDE SEQUENCE [LARGE SCALE GENOMIC DNA]</scope>
    <source>
        <strain evidence="3 4">67B17</strain>
    </source>
</reference>
<dbReference type="Pfam" id="PF00534">
    <property type="entry name" value="Glycos_transf_1"/>
    <property type="match status" value="1"/>
</dbReference>
<dbReference type="PANTHER" id="PTHR12526">
    <property type="entry name" value="GLYCOSYLTRANSFERASE"/>
    <property type="match status" value="1"/>
</dbReference>
<dbReference type="SUPFAM" id="SSF53756">
    <property type="entry name" value="UDP-Glycosyltransferase/glycogen phosphorylase"/>
    <property type="match status" value="1"/>
</dbReference>
<proteinExistence type="predicted"/>
<evidence type="ECO:0000259" key="2">
    <source>
        <dbReference type="Pfam" id="PF00534"/>
    </source>
</evidence>
<keyword evidence="1 3" id="KW-0808">Transferase</keyword>
<dbReference type="EMBL" id="JAAGWG010000001">
    <property type="protein sequence ID" value="NEK84253.1"/>
    <property type="molecule type" value="Genomic_DNA"/>
</dbReference>
<comment type="caution">
    <text evidence="3">The sequence shown here is derived from an EMBL/GenBank/DDBJ whole genome shotgun (WGS) entry which is preliminary data.</text>
</comment>
<sequence>MEPAVRVFVAPNALYPARQLRPTVSVEPKKTFVWIGRLVDEKNPLLALAAFRRLAARHGDLHLDIVGAGPLRDGLEEAVQSYGLSHMVTFWGHESDPAVLGPLFSQAVASVCSGYVGLNVTQSLGFGCPVIWALDPLNAPEVCTLDQSNGYIYARGDAESLAAAMDSALEDHASRRIDRDEVSARVRNTYSAEAMSAGFLSAVLATERPRSGR</sequence>